<feature type="domain" description="FHA" evidence="2">
    <location>
        <begin position="94"/>
        <end position="141"/>
    </location>
</feature>
<dbReference type="STRING" id="45286.A0A109UXW9"/>
<dbReference type="SMART" id="SM00240">
    <property type="entry name" value="FHA"/>
    <property type="match status" value="1"/>
</dbReference>
<reference evidence="3 4" key="1">
    <citation type="submission" date="2016-01" db="EMBL/GenBank/DDBJ databases">
        <title>Genome sequence of the yeast Holleya sinecauda.</title>
        <authorList>
            <person name="Dietrich F.S."/>
        </authorList>
    </citation>
    <scope>NUCLEOTIDE SEQUENCE [LARGE SCALE GENOMIC DNA]</scope>
    <source>
        <strain evidence="3 4">ATCC 58844</strain>
    </source>
</reference>
<evidence type="ECO:0000256" key="1">
    <source>
        <dbReference type="SAM" id="MobiDB-lite"/>
    </source>
</evidence>
<dbReference type="Proteomes" id="UP000243052">
    <property type="component" value="Chromosome iii"/>
</dbReference>
<protein>
    <submittedName>
        <fullName evidence="3">HCL627Cp</fullName>
    </submittedName>
</protein>
<feature type="compositionally biased region" description="Polar residues" evidence="1">
    <location>
        <begin position="43"/>
        <end position="55"/>
    </location>
</feature>
<evidence type="ECO:0000313" key="3">
    <source>
        <dbReference type="EMBL" id="AMD19524.1"/>
    </source>
</evidence>
<dbReference type="GeneID" id="28722727"/>
<name>A0A109UXW9_9SACH</name>
<feature type="compositionally biased region" description="Acidic residues" evidence="1">
    <location>
        <begin position="226"/>
        <end position="241"/>
    </location>
</feature>
<evidence type="ECO:0000259" key="2">
    <source>
        <dbReference type="PROSITE" id="PS50006"/>
    </source>
</evidence>
<dbReference type="EMBL" id="CP014243">
    <property type="protein sequence ID" value="AMD19524.1"/>
    <property type="molecule type" value="Genomic_DNA"/>
</dbReference>
<gene>
    <name evidence="3" type="ORF">AW171_hschr31362</name>
</gene>
<dbReference type="RefSeq" id="XP_017986520.1">
    <property type="nucleotide sequence ID" value="XM_018131592.1"/>
</dbReference>
<dbReference type="SUPFAM" id="SSF49879">
    <property type="entry name" value="SMAD/FHA domain"/>
    <property type="match status" value="1"/>
</dbReference>
<feature type="region of interest" description="Disordered" evidence="1">
    <location>
        <begin position="24"/>
        <end position="65"/>
    </location>
</feature>
<dbReference type="Gene3D" id="2.60.200.20">
    <property type="match status" value="1"/>
</dbReference>
<dbReference type="Pfam" id="PF00498">
    <property type="entry name" value="FHA"/>
    <property type="match status" value="1"/>
</dbReference>
<sequence length="506" mass="56792">MSAHFPPSSPIRFGTGSYVIEGTKSRKQLIDEPDSVGRYLTPEPSSTLGRSSSPVRASHHEEEPKEAAQEVKRLKQAFCRSVEIVLDARDSSRLAIGRKRDVCDIHLPSVKHVSRQHAFISYVAETKQVQLTCNGMNGLIVVFPQRLSYELIKRLDPPSFYELVAEPADDAESRVPYREKVLVRCHELTSFVLLMGETVLMPFIEGTILDFRQCVATLSLRDDIHDEEDTKNDTETEDEQMPIETNSDDFQQGYKSSSTDWSALDADSSPKTLRLNDPERICSVQSSPVAASGSPQPTSPPGQCQLVTPMTSFPEDIPTTPVKCRINDTLSDTAGPNSNANFDKSRKRTFTDATEDTPISMHRSFNAIKTENDKDTSVMNHEEDSENVAEETSDTQELQNILANHLAFSNVQQVPLSSLQDVNSKISRLSREQLRDILAKESCIGVIYRTGKDAAGKELDEEYYYDLENDSDQNRRQIVLALKGGRTGLRACRKVHKQYFWKKPTK</sequence>
<organism evidence="3 4">
    <name type="scientific">Eremothecium sinecaudum</name>
    <dbReference type="NCBI Taxonomy" id="45286"/>
    <lineage>
        <taxon>Eukaryota</taxon>
        <taxon>Fungi</taxon>
        <taxon>Dikarya</taxon>
        <taxon>Ascomycota</taxon>
        <taxon>Saccharomycotina</taxon>
        <taxon>Saccharomycetes</taxon>
        <taxon>Saccharomycetales</taxon>
        <taxon>Saccharomycetaceae</taxon>
        <taxon>Eremothecium</taxon>
    </lineage>
</organism>
<keyword evidence="4" id="KW-1185">Reference proteome</keyword>
<evidence type="ECO:0000313" key="4">
    <source>
        <dbReference type="Proteomes" id="UP000243052"/>
    </source>
</evidence>
<dbReference type="InterPro" id="IPR000253">
    <property type="entry name" value="FHA_dom"/>
</dbReference>
<dbReference type="PROSITE" id="PS50006">
    <property type="entry name" value="FHA_DOMAIN"/>
    <property type="match status" value="1"/>
</dbReference>
<feature type="region of interest" description="Disordered" evidence="1">
    <location>
        <begin position="226"/>
        <end position="276"/>
    </location>
</feature>
<feature type="region of interest" description="Disordered" evidence="1">
    <location>
        <begin position="284"/>
        <end position="303"/>
    </location>
</feature>
<accession>A0A109UXW9</accession>
<dbReference type="InterPro" id="IPR008984">
    <property type="entry name" value="SMAD_FHA_dom_sf"/>
</dbReference>
<proteinExistence type="predicted"/>
<feature type="compositionally biased region" description="Polar residues" evidence="1">
    <location>
        <begin position="243"/>
        <end position="261"/>
    </location>
</feature>
<dbReference type="OrthoDB" id="5348546at2759"/>
<dbReference type="AlphaFoldDB" id="A0A109UXW9"/>